<dbReference type="PANTHER" id="PTHR11134">
    <property type="entry name" value="ADAPTOR COMPLEX SUBUNIT BETA FAMILY MEMBER"/>
    <property type="match status" value="1"/>
</dbReference>
<dbReference type="GO" id="GO:0030276">
    <property type="term" value="F:clathrin binding"/>
    <property type="evidence" value="ECO:0007669"/>
    <property type="project" value="InterPro"/>
</dbReference>
<dbReference type="Pfam" id="PF01602">
    <property type="entry name" value="Adaptin_N"/>
    <property type="match status" value="1"/>
</dbReference>
<evidence type="ECO:0000259" key="8">
    <source>
        <dbReference type="Pfam" id="PF01602"/>
    </source>
</evidence>
<reference evidence="9" key="1">
    <citation type="submission" date="2021-03" db="EMBL/GenBank/DDBJ databases">
        <authorList>
            <person name="Palmer J.M."/>
        </authorList>
    </citation>
    <scope>NUCLEOTIDE SEQUENCE</scope>
    <source>
        <strain evidence="9">ARV_011</strain>
    </source>
</reference>
<comment type="similarity">
    <text evidence="2 6">Belongs to the adaptor complexes large subunit family.</text>
</comment>
<comment type="subcellular location">
    <subcellularLocation>
        <location evidence="1">Endomembrane system</location>
    </subcellularLocation>
</comment>
<dbReference type="InterPro" id="IPR016342">
    <property type="entry name" value="AP_complex_bsu_1_2_4"/>
</dbReference>
<evidence type="ECO:0000256" key="5">
    <source>
        <dbReference type="ARBA" id="ARBA00023136"/>
    </source>
</evidence>
<evidence type="ECO:0000256" key="1">
    <source>
        <dbReference type="ARBA" id="ARBA00004308"/>
    </source>
</evidence>
<dbReference type="RefSeq" id="XP_043048059.1">
    <property type="nucleotide sequence ID" value="XM_043192395.1"/>
</dbReference>
<comment type="caution">
    <text evidence="9">The sequence shown here is derived from an EMBL/GenBank/DDBJ whole genome shotgun (WGS) entry which is preliminary data.</text>
</comment>
<dbReference type="OrthoDB" id="10254310at2759"/>
<evidence type="ECO:0000256" key="7">
    <source>
        <dbReference type="SAM" id="MobiDB-lite"/>
    </source>
</evidence>
<evidence type="ECO:0000256" key="4">
    <source>
        <dbReference type="ARBA" id="ARBA00022927"/>
    </source>
</evidence>
<dbReference type="GO" id="GO:0030117">
    <property type="term" value="C:membrane coat"/>
    <property type="evidence" value="ECO:0007669"/>
    <property type="project" value="InterPro"/>
</dbReference>
<keyword evidence="3 6" id="KW-0813">Transport</keyword>
<feature type="region of interest" description="Disordered" evidence="7">
    <location>
        <begin position="608"/>
        <end position="703"/>
    </location>
</feature>
<proteinExistence type="inferred from homology"/>
<dbReference type="Gene3D" id="1.25.10.10">
    <property type="entry name" value="Leucine-rich Repeat Variant"/>
    <property type="match status" value="1"/>
</dbReference>
<keyword evidence="10" id="KW-1185">Reference proteome</keyword>
<dbReference type="GeneID" id="66114978"/>
<comment type="function">
    <text evidence="6">Adaptins are components of the adaptor complexes which link clathrin to receptors in coated vesicles. Clathrin-associated protein complexes are believed to interact with the cytoplasmic tails of membrane proteins, leading to their selection and concentration.</text>
</comment>
<dbReference type="InterPro" id="IPR016024">
    <property type="entry name" value="ARM-type_fold"/>
</dbReference>
<organism evidence="9 10">
    <name type="scientific">Scheffersomyces spartinae</name>
    <dbReference type="NCBI Taxonomy" id="45513"/>
    <lineage>
        <taxon>Eukaryota</taxon>
        <taxon>Fungi</taxon>
        <taxon>Dikarya</taxon>
        <taxon>Ascomycota</taxon>
        <taxon>Saccharomycotina</taxon>
        <taxon>Pichiomycetes</taxon>
        <taxon>Debaryomycetaceae</taxon>
        <taxon>Scheffersomyces</taxon>
    </lineage>
</organism>
<dbReference type="EMBL" id="JAHMUF010000017">
    <property type="protein sequence ID" value="KAG7192509.1"/>
    <property type="molecule type" value="Genomic_DNA"/>
</dbReference>
<name>A0A9P8AHU4_9ASCO</name>
<dbReference type="AlphaFoldDB" id="A0A9P8AHU4"/>
<protein>
    <recommendedName>
        <fullName evidence="6">AP complex subunit beta</fullName>
    </recommendedName>
</protein>
<evidence type="ECO:0000256" key="6">
    <source>
        <dbReference type="PIRNR" id="PIRNR002291"/>
    </source>
</evidence>
<dbReference type="InterPro" id="IPR011989">
    <property type="entry name" value="ARM-like"/>
</dbReference>
<feature type="domain" description="Clathrin/coatomer adaptor adaptin-like N-terminal" evidence="8">
    <location>
        <begin position="16"/>
        <end position="536"/>
    </location>
</feature>
<dbReference type="GO" id="GO:0006886">
    <property type="term" value="P:intracellular protein transport"/>
    <property type="evidence" value="ECO:0007669"/>
    <property type="project" value="InterPro"/>
</dbReference>
<dbReference type="InterPro" id="IPR026739">
    <property type="entry name" value="AP_beta"/>
</dbReference>
<accession>A0A9P8AHU4</accession>
<dbReference type="SUPFAM" id="SSF48371">
    <property type="entry name" value="ARM repeat"/>
    <property type="match status" value="1"/>
</dbReference>
<evidence type="ECO:0000313" key="9">
    <source>
        <dbReference type="EMBL" id="KAG7192509.1"/>
    </source>
</evidence>
<dbReference type="GO" id="GO:0016192">
    <property type="term" value="P:vesicle-mediated transport"/>
    <property type="evidence" value="ECO:0007669"/>
    <property type="project" value="InterPro"/>
</dbReference>
<evidence type="ECO:0000256" key="3">
    <source>
        <dbReference type="ARBA" id="ARBA00022448"/>
    </source>
</evidence>
<dbReference type="PIRSF" id="PIRSF002291">
    <property type="entry name" value="AP_complex_beta"/>
    <property type="match status" value="1"/>
</dbReference>
<keyword evidence="4 6" id="KW-0653">Protein transport</keyword>
<dbReference type="Proteomes" id="UP000790833">
    <property type="component" value="Unassembled WGS sequence"/>
</dbReference>
<sequence>MNEAQFFNKIKASELQVELEQAFKKSKTTTKVAVVMKKIVANIILNNLEMVRLMPEVVGLLSMDSFEIRKKCLQYLNAYAMMDPKLSSEAIPMLRRFLEEKLSPGLIIITLRTVSSIGNPDYVKLAISSIPRLLRNQDPMIRKAAVLAVGKVYQFDLKSVTRENLIDQLNLLLHDDNNFVVATALAVLGFITEQNNSLALQVDKEHAFKLVELLPKSNEWCQIYILNSLMLFVPQTHREALTLIEATIPSLQHENSSVVLNSLKVIVYLSNYVLDITNVVPGWSKKLGTSLVALLSNPPEIQFLVLRNAILLLLSKRNLVSLDVEQLFCHYDDPVYVKDTKLEIMYLLANESNISVVLPELEEYALDIDIQMARKAIRAFGNLAVKLENAADHCMSVMASLITNGVDYIVQESAIVVKNVVRKYPGKFDYVVQELLQHYDLIEESDAKISMVWIIGQYCSIIDNVDVVFNHYAKSFLDEPVEVQLAIVTAVVKYYLIIPSKGEQVMIQVLKWATEDSGNPDLRDRAYIYWRLVSSTSTTGGGGGQSTAFQELTKSIVLHNNPPINSTNDNIDPNILQELELNIGTLASIYLKPVTFVFRLSKRKTLTSSPALQKRSPKLIDPGDHHQRPTLTPPPVPFKADRQRLTVPTLESKRTNSTGEIPYLPRTKSYESASSGEVKKESLTRRLTRKASLLSRSNSHKKF</sequence>
<keyword evidence="5 6" id="KW-0472">Membrane</keyword>
<dbReference type="GO" id="GO:0012505">
    <property type="term" value="C:endomembrane system"/>
    <property type="evidence" value="ECO:0007669"/>
    <property type="project" value="UniProtKB-SubCell"/>
</dbReference>
<dbReference type="InterPro" id="IPR002553">
    <property type="entry name" value="Clathrin/coatomer_adapt-like_N"/>
</dbReference>
<evidence type="ECO:0000313" key="10">
    <source>
        <dbReference type="Proteomes" id="UP000790833"/>
    </source>
</evidence>
<gene>
    <name evidence="9" type="ORF">KQ657_001604</name>
</gene>
<evidence type="ECO:0000256" key="2">
    <source>
        <dbReference type="ARBA" id="ARBA00006613"/>
    </source>
</evidence>